<dbReference type="EMBL" id="BGZK01000712">
    <property type="protein sequence ID" value="GBP57289.1"/>
    <property type="molecule type" value="Genomic_DNA"/>
</dbReference>
<keyword evidence="3" id="KW-1185">Reference proteome</keyword>
<evidence type="ECO:0000256" key="1">
    <source>
        <dbReference type="SAM" id="MobiDB-lite"/>
    </source>
</evidence>
<dbReference type="Proteomes" id="UP000299102">
    <property type="component" value="Unassembled WGS sequence"/>
</dbReference>
<proteinExistence type="predicted"/>
<evidence type="ECO:0000313" key="3">
    <source>
        <dbReference type="Proteomes" id="UP000299102"/>
    </source>
</evidence>
<protein>
    <submittedName>
        <fullName evidence="2">Uncharacterized protein</fullName>
    </submittedName>
</protein>
<comment type="caution">
    <text evidence="2">The sequence shown here is derived from an EMBL/GenBank/DDBJ whole genome shotgun (WGS) entry which is preliminary data.</text>
</comment>
<feature type="region of interest" description="Disordered" evidence="1">
    <location>
        <begin position="15"/>
        <end position="44"/>
    </location>
</feature>
<dbReference type="AlphaFoldDB" id="A0A4C1X4I7"/>
<organism evidence="2 3">
    <name type="scientific">Eumeta variegata</name>
    <name type="common">Bagworm moth</name>
    <name type="synonym">Eumeta japonica</name>
    <dbReference type="NCBI Taxonomy" id="151549"/>
    <lineage>
        <taxon>Eukaryota</taxon>
        <taxon>Metazoa</taxon>
        <taxon>Ecdysozoa</taxon>
        <taxon>Arthropoda</taxon>
        <taxon>Hexapoda</taxon>
        <taxon>Insecta</taxon>
        <taxon>Pterygota</taxon>
        <taxon>Neoptera</taxon>
        <taxon>Endopterygota</taxon>
        <taxon>Lepidoptera</taxon>
        <taxon>Glossata</taxon>
        <taxon>Ditrysia</taxon>
        <taxon>Tineoidea</taxon>
        <taxon>Psychidae</taxon>
        <taxon>Oiketicinae</taxon>
        <taxon>Eumeta</taxon>
    </lineage>
</organism>
<evidence type="ECO:0000313" key="2">
    <source>
        <dbReference type="EMBL" id="GBP57289.1"/>
    </source>
</evidence>
<sequence length="120" mass="13067">MFFFTSPPWTALVARDASEPTSSPRFKNDSRKKGPRRGARGTRGAKISAMPKFGMLTDNYEQVLVNTRHLTDALFGGGRPRRAMNANEGAPPAADSLHGIIRFRFSRPAPADGGLRRAPG</sequence>
<name>A0A4C1X4I7_EUMVA</name>
<accession>A0A4C1X4I7</accession>
<reference evidence="2 3" key="1">
    <citation type="journal article" date="2019" name="Commun. Biol.">
        <title>The bagworm genome reveals a unique fibroin gene that provides high tensile strength.</title>
        <authorList>
            <person name="Kono N."/>
            <person name="Nakamura H."/>
            <person name="Ohtoshi R."/>
            <person name="Tomita M."/>
            <person name="Numata K."/>
            <person name="Arakawa K."/>
        </authorList>
    </citation>
    <scope>NUCLEOTIDE SEQUENCE [LARGE SCALE GENOMIC DNA]</scope>
</reference>
<gene>
    <name evidence="2" type="ORF">EVAR_44107_1</name>
</gene>